<feature type="non-terminal residue" evidence="2">
    <location>
        <position position="1"/>
    </location>
</feature>
<gene>
    <name evidence="2" type="ORF">PCOR1329_LOCUS4483</name>
</gene>
<keyword evidence="3" id="KW-1185">Reference proteome</keyword>
<proteinExistence type="predicted"/>
<accession>A0ABN9PN87</accession>
<dbReference type="SMART" id="SM00228">
    <property type="entry name" value="PDZ"/>
    <property type="match status" value="2"/>
</dbReference>
<dbReference type="EMBL" id="CAUYUJ010001159">
    <property type="protein sequence ID" value="CAK0794522.1"/>
    <property type="molecule type" value="Genomic_DNA"/>
</dbReference>
<reference evidence="2" key="1">
    <citation type="submission" date="2023-10" db="EMBL/GenBank/DDBJ databases">
        <authorList>
            <person name="Chen Y."/>
            <person name="Shah S."/>
            <person name="Dougan E. K."/>
            <person name="Thang M."/>
            <person name="Chan C."/>
        </authorList>
    </citation>
    <scope>NUCLEOTIDE SEQUENCE [LARGE SCALE GENOMIC DNA]</scope>
</reference>
<dbReference type="InterPro" id="IPR001478">
    <property type="entry name" value="PDZ"/>
</dbReference>
<name>A0ABN9PN87_9DINO</name>
<evidence type="ECO:0000313" key="3">
    <source>
        <dbReference type="Proteomes" id="UP001189429"/>
    </source>
</evidence>
<evidence type="ECO:0000313" key="2">
    <source>
        <dbReference type="EMBL" id="CAK0794522.1"/>
    </source>
</evidence>
<dbReference type="Proteomes" id="UP001189429">
    <property type="component" value="Unassembled WGS sequence"/>
</dbReference>
<dbReference type="PROSITE" id="PS50106">
    <property type="entry name" value="PDZ"/>
    <property type="match status" value="2"/>
</dbReference>
<feature type="domain" description="PDZ" evidence="1">
    <location>
        <begin position="42"/>
        <end position="125"/>
    </location>
</feature>
<sequence>ALGSVTSVLGACRRMLLPQFLQPPSFEERLRRSLSQLRCEFSLEVVRGEGGVQRVGLQVQDAGPGGLEVTEVTSDGLVGARNAAVERSGERLPVVRPGDRLLSVNGARAVGHMVEVLTDSSVTRLAMTFGRPAAQSAPGVWEADMERLPDEGWGLQLQECGSGSSSRGAPALRVDGVTEGLAVARWNAGRGARWAVEPGDLVVACEPEVGAAGVAAMLRDRQRVRLMLLRWHAGPAPEAPPAGGRGPAPLSFEVTLERSQETDALGLILDPSSRDPTRTVVKEVLPGKLVDRHNRRAEATFQLCVSPGDEVESVNGERAPDRFAERCKAQRITLCLVRRGAEAARAGPAA</sequence>
<organism evidence="2 3">
    <name type="scientific">Prorocentrum cordatum</name>
    <dbReference type="NCBI Taxonomy" id="2364126"/>
    <lineage>
        <taxon>Eukaryota</taxon>
        <taxon>Sar</taxon>
        <taxon>Alveolata</taxon>
        <taxon>Dinophyceae</taxon>
        <taxon>Prorocentrales</taxon>
        <taxon>Prorocentraceae</taxon>
        <taxon>Prorocentrum</taxon>
    </lineage>
</organism>
<evidence type="ECO:0000259" key="1">
    <source>
        <dbReference type="PROSITE" id="PS50106"/>
    </source>
</evidence>
<comment type="caution">
    <text evidence="2">The sequence shown here is derived from an EMBL/GenBank/DDBJ whole genome shotgun (WGS) entry which is preliminary data.</text>
</comment>
<protein>
    <recommendedName>
        <fullName evidence="1">PDZ domain-containing protein</fullName>
    </recommendedName>
</protein>
<feature type="domain" description="PDZ" evidence="1">
    <location>
        <begin position="253"/>
        <end position="316"/>
    </location>
</feature>